<protein>
    <submittedName>
        <fullName evidence="2">Hypothetical_protein</fullName>
    </submittedName>
</protein>
<proteinExistence type="predicted"/>
<evidence type="ECO:0000313" key="3">
    <source>
        <dbReference type="Proteomes" id="UP001642409"/>
    </source>
</evidence>
<evidence type="ECO:0000313" key="1">
    <source>
        <dbReference type="EMBL" id="CAI9933489.1"/>
    </source>
</evidence>
<reference evidence="2 3" key="2">
    <citation type="submission" date="2024-07" db="EMBL/GenBank/DDBJ databases">
        <authorList>
            <person name="Akdeniz Z."/>
        </authorList>
    </citation>
    <scope>NUCLEOTIDE SEQUENCE [LARGE SCALE GENOMIC DNA]</scope>
</reference>
<organism evidence="1">
    <name type="scientific">Hexamita inflata</name>
    <dbReference type="NCBI Taxonomy" id="28002"/>
    <lineage>
        <taxon>Eukaryota</taxon>
        <taxon>Metamonada</taxon>
        <taxon>Diplomonadida</taxon>
        <taxon>Hexamitidae</taxon>
        <taxon>Hexamitinae</taxon>
        <taxon>Hexamita</taxon>
    </lineage>
</organism>
<dbReference type="EMBL" id="CATOUU010000537">
    <property type="protein sequence ID" value="CAI9933489.1"/>
    <property type="molecule type" value="Genomic_DNA"/>
</dbReference>
<gene>
    <name evidence="1" type="ORF">HINF_LOCUS21134</name>
    <name evidence="2" type="ORF">HINF_LOCUS78138</name>
</gene>
<dbReference type="AlphaFoldDB" id="A0AA86TYJ4"/>
<dbReference type="EMBL" id="CAXDID020000810">
    <property type="protein sequence ID" value="CAL6114635.1"/>
    <property type="molecule type" value="Genomic_DNA"/>
</dbReference>
<keyword evidence="3" id="KW-1185">Reference proteome</keyword>
<sequence>MQCVMILNIVYSVSGGDFALCKYLEFFKFQNRASNIIDEVTFRANDTLWNKAAVEVFTRRNGLQSIELVSASNTYQLREKYVDLHWHSSSGLRSRSRIIHGWQITLIIMIYKIGQSCRFKAAPTCFVQRRKQPGPQQHVSQQYHEQLQTVSSDQICKQILRNYIGNKKAADLTDCDLNLKLYSFYTYQFTIYLCQPMTCMYPVFLNFKTNALVRPAVDLVQRKDHLRETKKPGLNSRTDLDKYLGTQLNATANIFQLKLTKSAQPRLHYWSGSAEFIARRNYPDLEEVGSYDSLSALAAHQLTARRTLGRLNIRSSDADATITFQCVDGLRFSFGIVLAKSLFWRL</sequence>
<accession>A0AA86TYJ4</accession>
<reference evidence="1" key="1">
    <citation type="submission" date="2023-06" db="EMBL/GenBank/DDBJ databases">
        <authorList>
            <person name="Kurt Z."/>
        </authorList>
    </citation>
    <scope>NUCLEOTIDE SEQUENCE</scope>
</reference>
<name>A0AA86TYJ4_9EUKA</name>
<dbReference type="Proteomes" id="UP001642409">
    <property type="component" value="Unassembled WGS sequence"/>
</dbReference>
<comment type="caution">
    <text evidence="1">The sequence shown here is derived from an EMBL/GenBank/DDBJ whole genome shotgun (WGS) entry which is preliminary data.</text>
</comment>
<evidence type="ECO:0000313" key="2">
    <source>
        <dbReference type="EMBL" id="CAL6114635.1"/>
    </source>
</evidence>